<dbReference type="Proteomes" id="UP000814033">
    <property type="component" value="Unassembled WGS sequence"/>
</dbReference>
<comment type="caution">
    <text evidence="1">The sequence shown here is derived from an EMBL/GenBank/DDBJ whole genome shotgun (WGS) entry which is preliminary data.</text>
</comment>
<evidence type="ECO:0000313" key="2">
    <source>
        <dbReference type="Proteomes" id="UP000814033"/>
    </source>
</evidence>
<proteinExistence type="predicted"/>
<name>A0ACB8R8B6_9AGAM</name>
<reference evidence="1" key="1">
    <citation type="submission" date="2021-02" db="EMBL/GenBank/DDBJ databases">
        <authorList>
            <consortium name="DOE Joint Genome Institute"/>
            <person name="Ahrendt S."/>
            <person name="Looney B.P."/>
            <person name="Miyauchi S."/>
            <person name="Morin E."/>
            <person name="Drula E."/>
            <person name="Courty P.E."/>
            <person name="Chicoki N."/>
            <person name="Fauchery L."/>
            <person name="Kohler A."/>
            <person name="Kuo A."/>
            <person name="Labutti K."/>
            <person name="Pangilinan J."/>
            <person name="Lipzen A."/>
            <person name="Riley R."/>
            <person name="Andreopoulos W."/>
            <person name="He G."/>
            <person name="Johnson J."/>
            <person name="Barry K.W."/>
            <person name="Grigoriev I.V."/>
            <person name="Nagy L."/>
            <person name="Hibbett D."/>
            <person name="Henrissat B."/>
            <person name="Matheny P.B."/>
            <person name="Labbe J."/>
            <person name="Martin F."/>
        </authorList>
    </citation>
    <scope>NUCLEOTIDE SEQUENCE</scope>
    <source>
        <strain evidence="1">FP105234-sp</strain>
    </source>
</reference>
<gene>
    <name evidence="1" type="ORF">FA95DRAFT_1577354</name>
</gene>
<sequence>MCLRTYDLNWRSALLNAPLALDVSMAKTRSCVNLTLETPGAVGRGRVWVLGCGCSAAGSTSKPDVKTLGDVCFGTKVPGPGTLDAGFVKTSRVKSLIQEPVLSCKSGTALRLGEADRLGVWILVYHLALPETRDATTQACEDSRRFTGLVGACHVVHALVADRRLNNSGFC</sequence>
<protein>
    <submittedName>
        <fullName evidence="1">Uncharacterized protein</fullName>
    </submittedName>
</protein>
<keyword evidence="2" id="KW-1185">Reference proteome</keyword>
<reference evidence="1" key="2">
    <citation type="journal article" date="2022" name="New Phytol.">
        <title>Evolutionary transition to the ectomycorrhizal habit in the genomes of a hyperdiverse lineage of mushroom-forming fungi.</title>
        <authorList>
            <person name="Looney B."/>
            <person name="Miyauchi S."/>
            <person name="Morin E."/>
            <person name="Drula E."/>
            <person name="Courty P.E."/>
            <person name="Kohler A."/>
            <person name="Kuo A."/>
            <person name="LaButti K."/>
            <person name="Pangilinan J."/>
            <person name="Lipzen A."/>
            <person name="Riley R."/>
            <person name="Andreopoulos W."/>
            <person name="He G."/>
            <person name="Johnson J."/>
            <person name="Nolan M."/>
            <person name="Tritt A."/>
            <person name="Barry K.W."/>
            <person name="Grigoriev I.V."/>
            <person name="Nagy L.G."/>
            <person name="Hibbett D."/>
            <person name="Henrissat B."/>
            <person name="Matheny P.B."/>
            <person name="Labbe J."/>
            <person name="Martin F.M."/>
        </authorList>
    </citation>
    <scope>NUCLEOTIDE SEQUENCE</scope>
    <source>
        <strain evidence="1">FP105234-sp</strain>
    </source>
</reference>
<evidence type="ECO:0000313" key="1">
    <source>
        <dbReference type="EMBL" id="KAI0039803.1"/>
    </source>
</evidence>
<dbReference type="EMBL" id="MU276261">
    <property type="protein sequence ID" value="KAI0039803.1"/>
    <property type="molecule type" value="Genomic_DNA"/>
</dbReference>
<organism evidence="1 2">
    <name type="scientific">Auriscalpium vulgare</name>
    <dbReference type="NCBI Taxonomy" id="40419"/>
    <lineage>
        <taxon>Eukaryota</taxon>
        <taxon>Fungi</taxon>
        <taxon>Dikarya</taxon>
        <taxon>Basidiomycota</taxon>
        <taxon>Agaricomycotina</taxon>
        <taxon>Agaricomycetes</taxon>
        <taxon>Russulales</taxon>
        <taxon>Auriscalpiaceae</taxon>
        <taxon>Auriscalpium</taxon>
    </lineage>
</organism>
<accession>A0ACB8R8B6</accession>